<evidence type="ECO:0000256" key="6">
    <source>
        <dbReference type="SAM" id="MobiDB-lite"/>
    </source>
</evidence>
<dbReference type="EMBL" id="LCWV01000001">
    <property type="protein sequence ID" value="PWI76402.1"/>
    <property type="molecule type" value="Genomic_DNA"/>
</dbReference>
<dbReference type="PANTHER" id="PTHR43464:SF19">
    <property type="entry name" value="UBIQUINONE BIOSYNTHESIS O-METHYLTRANSFERASE, MITOCHONDRIAL"/>
    <property type="match status" value="1"/>
</dbReference>
<dbReference type="HAMAP" id="MF_00472">
    <property type="entry name" value="UbiG"/>
    <property type="match status" value="1"/>
</dbReference>
<feature type="compositionally biased region" description="Low complexity" evidence="6">
    <location>
        <begin position="90"/>
        <end position="99"/>
    </location>
</feature>
<dbReference type="GO" id="GO:0031314">
    <property type="term" value="C:extrinsic component of mitochondrial inner membrane"/>
    <property type="evidence" value="ECO:0007669"/>
    <property type="project" value="UniProtKB-UniRule"/>
</dbReference>
<comment type="caution">
    <text evidence="7">The sequence shown here is derived from an EMBL/GenBank/DDBJ whole genome shotgun (WGS) entry which is preliminary data.</text>
</comment>
<comment type="catalytic activity">
    <reaction evidence="5">
        <text>a 3-demethylubiquinol + S-adenosyl-L-methionine = a ubiquinol + S-adenosyl-L-homocysteine + H(+)</text>
        <dbReference type="Rhea" id="RHEA:44380"/>
        <dbReference type="Rhea" id="RHEA-COMP:9566"/>
        <dbReference type="Rhea" id="RHEA-COMP:10914"/>
        <dbReference type="ChEBI" id="CHEBI:15378"/>
        <dbReference type="ChEBI" id="CHEBI:17976"/>
        <dbReference type="ChEBI" id="CHEBI:57856"/>
        <dbReference type="ChEBI" id="CHEBI:59789"/>
        <dbReference type="ChEBI" id="CHEBI:84422"/>
        <dbReference type="EC" id="2.1.1.64"/>
    </reaction>
</comment>
<comment type="cofactor">
    <cofactor evidence="5">
        <name>Mg(2+)</name>
        <dbReference type="ChEBI" id="CHEBI:18420"/>
    </cofactor>
</comment>
<dbReference type="GO" id="GO:0010420">
    <property type="term" value="F:polyprenyldihydroxybenzoate methyltransferase activity"/>
    <property type="evidence" value="ECO:0007669"/>
    <property type="project" value="UniProtKB-UniRule"/>
</dbReference>
<dbReference type="EC" id="2.1.1.114" evidence="5"/>
<keyword evidence="1 5" id="KW-0489">Methyltransferase</keyword>
<proteinExistence type="inferred from homology"/>
<evidence type="ECO:0000256" key="1">
    <source>
        <dbReference type="ARBA" id="ARBA00022603"/>
    </source>
</evidence>
<dbReference type="GO" id="GO:0032259">
    <property type="term" value="P:methylation"/>
    <property type="evidence" value="ECO:0007669"/>
    <property type="project" value="UniProtKB-KW"/>
</dbReference>
<keyword evidence="3 5" id="KW-0831">Ubiquinone biosynthesis</keyword>
<dbReference type="InterPro" id="IPR029063">
    <property type="entry name" value="SAM-dependent_MTases_sf"/>
</dbReference>
<feature type="binding site" evidence="5">
    <location>
        <position position="284"/>
    </location>
    <ligand>
        <name>Mg(2+)</name>
        <dbReference type="ChEBI" id="CHEBI:18420"/>
    </ligand>
</feature>
<dbReference type="Proteomes" id="UP000245956">
    <property type="component" value="Unassembled WGS sequence"/>
</dbReference>
<dbReference type="NCBIfam" id="TIGR01983">
    <property type="entry name" value="UbiG"/>
    <property type="match status" value="1"/>
</dbReference>
<comment type="subcellular location">
    <subcellularLocation>
        <location evidence="5">Mitochondrion inner membrane</location>
        <topology evidence="5">Peripheral membrane protein</topology>
        <orientation evidence="5">Matrix side</orientation>
    </subcellularLocation>
</comment>
<feature type="binding site" evidence="5">
    <location>
        <position position="283"/>
    </location>
    <ligand>
        <name>Mg(2+)</name>
        <dbReference type="ChEBI" id="CHEBI:18420"/>
    </ligand>
</feature>
<feature type="region of interest" description="Disordered" evidence="6">
    <location>
        <begin position="68"/>
        <end position="99"/>
    </location>
</feature>
<dbReference type="GO" id="GO:0061542">
    <property type="term" value="F:3-demethylubiquinol 3-O-methyltransferase activity"/>
    <property type="evidence" value="ECO:0007669"/>
    <property type="project" value="UniProtKB-UniRule"/>
</dbReference>
<keyword evidence="5" id="KW-0496">Mitochondrion</keyword>
<evidence type="ECO:0000256" key="2">
    <source>
        <dbReference type="ARBA" id="ARBA00022679"/>
    </source>
</evidence>
<comment type="catalytic activity">
    <reaction evidence="5">
        <text>a 3-demethylubiquinone + S-adenosyl-L-methionine = a ubiquinone + S-adenosyl-L-homocysteine</text>
        <dbReference type="Rhea" id="RHEA:81215"/>
        <dbReference type="Rhea" id="RHEA-COMP:9565"/>
        <dbReference type="Rhea" id="RHEA-COMP:19654"/>
        <dbReference type="ChEBI" id="CHEBI:16389"/>
        <dbReference type="ChEBI" id="CHEBI:57856"/>
        <dbReference type="ChEBI" id="CHEBI:59789"/>
        <dbReference type="ChEBI" id="CHEBI:231825"/>
    </reaction>
</comment>
<dbReference type="UniPathway" id="UPA00232"/>
<organism evidence="7 8">
    <name type="scientific">Purpureocillium lilacinum</name>
    <name type="common">Paecilomyces lilacinus</name>
    <dbReference type="NCBI Taxonomy" id="33203"/>
    <lineage>
        <taxon>Eukaryota</taxon>
        <taxon>Fungi</taxon>
        <taxon>Dikarya</taxon>
        <taxon>Ascomycota</taxon>
        <taxon>Pezizomycotina</taxon>
        <taxon>Sordariomycetes</taxon>
        <taxon>Hypocreomycetidae</taxon>
        <taxon>Hypocreales</taxon>
        <taxon>Ophiocordycipitaceae</taxon>
        <taxon>Purpureocillium</taxon>
    </lineage>
</organism>
<keyword evidence="5" id="KW-0472">Membrane</keyword>
<feature type="binding site" evidence="5">
    <location>
        <position position="280"/>
    </location>
    <ligand>
        <name>Mg(2+)</name>
        <dbReference type="ChEBI" id="CHEBI:18420"/>
    </ligand>
</feature>
<dbReference type="Pfam" id="PF13489">
    <property type="entry name" value="Methyltransf_23"/>
    <property type="match status" value="1"/>
</dbReference>
<comment type="similarity">
    <text evidence="5">Belongs to the class I-like SAM-binding methyltransferase superfamily. UbiG/COQ3 family.</text>
</comment>
<comment type="function">
    <text evidence="5">O-methyltransferase required for two non-consecutive steps during ubiquinone biosynthesis. Catalyzes the 2 O-methylation of 3,4-dihydroxy-5-(all-trans-polyprenyl)benzoic acid into 4-hydroxy-3-methoxy-5-(all-trans-polyprenyl)benzoic acid. Also catalyzes the last step of ubiquinone biosynthesis by mediating methylation of 3-demethylubiquinone into ubiquinone. Also able to mediate the methylation of 3-demethylubiquinol into ubiquinol.</text>
</comment>
<sequence>MRAGTLCQQRKRGWAAGSGQSELQVARRMRPPAAPGGSRAEAAAAPTGGRLHLPQRPAASVDFLELASGQLPSSTPRHQDRDPRLRSRRAPMAAPSRTAAVRLSRLRPWRPQLFPSPLSPSALAARPSIYAPAASPCPRWHSNFSSVNPEEVSHFNALASEWWDPHGSSRLLHLMNPLRHDFIRACRTSAAEYTPDHDAELSYLDIGCGGGIFAESAARMPMTRRVTAIDPTPSVLAVAKAHARKDPSLSSKLTYTQTSIEELPVPASDAERYDVVSLFEVIEHVDEPAAFLERVRPFVKPGGWLVMSTIARTWMSWFTTNLVAEDILGIVPKGTHDWNKYINEEELRRYFLDKGWESPHVMGVVYVPGLGWKEVRGSEKVGNYFFGVRRAVDSDAS</sequence>
<dbReference type="InterPro" id="IPR010233">
    <property type="entry name" value="UbiG_MeTrfase"/>
</dbReference>
<evidence type="ECO:0000313" key="7">
    <source>
        <dbReference type="EMBL" id="PWI76402.1"/>
    </source>
</evidence>
<evidence type="ECO:0000256" key="3">
    <source>
        <dbReference type="ARBA" id="ARBA00022688"/>
    </source>
</evidence>
<keyword evidence="5" id="KW-0460">Magnesium</keyword>
<evidence type="ECO:0000256" key="4">
    <source>
        <dbReference type="ARBA" id="ARBA00022691"/>
    </source>
</evidence>
<accession>A0A2U3EPH9</accession>
<keyword evidence="4 5" id="KW-0949">S-adenosyl-L-methionine</keyword>
<dbReference type="GO" id="GO:0120537">
    <property type="term" value="F:3-demethylubiquinone 3-O-methyltransferase activity"/>
    <property type="evidence" value="ECO:0007669"/>
    <property type="project" value="RHEA"/>
</dbReference>
<comment type="pathway">
    <text evidence="5">Cofactor biosynthesis; ubiquinone biosynthesis.</text>
</comment>
<dbReference type="CDD" id="cd02440">
    <property type="entry name" value="AdoMet_MTases"/>
    <property type="match status" value="1"/>
</dbReference>
<feature type="binding site" evidence="5">
    <location>
        <position position="279"/>
    </location>
    <ligand>
        <name>S-adenosyl-L-methionine</name>
        <dbReference type="ChEBI" id="CHEBI:59789"/>
    </ligand>
</feature>
<dbReference type="EC" id="2.1.1.64" evidence="5"/>
<keyword evidence="2 5" id="KW-0808">Transferase</keyword>
<feature type="region of interest" description="Disordered" evidence="6">
    <location>
        <begin position="1"/>
        <end position="54"/>
    </location>
</feature>
<feature type="binding site" evidence="5">
    <location>
        <position position="179"/>
    </location>
    <ligand>
        <name>S-adenosyl-L-methionine</name>
        <dbReference type="ChEBI" id="CHEBI:59789"/>
    </ligand>
</feature>
<dbReference type="AlphaFoldDB" id="A0A2U3EPH9"/>
<comment type="catalytic activity">
    <reaction evidence="5">
        <text>a 3,4-dihydroxy-5-(all-trans-polyprenyl)benzoate + S-adenosyl-L-methionine = a 4-hydroxy-3-methoxy-5-(all-trans-polyprenyl)benzoate + S-adenosyl-L-homocysteine + H(+)</text>
        <dbReference type="Rhea" id="RHEA:44452"/>
        <dbReference type="Rhea" id="RHEA-COMP:10930"/>
        <dbReference type="Rhea" id="RHEA-COMP:10931"/>
        <dbReference type="ChEBI" id="CHEBI:15378"/>
        <dbReference type="ChEBI" id="CHEBI:57856"/>
        <dbReference type="ChEBI" id="CHEBI:59789"/>
        <dbReference type="ChEBI" id="CHEBI:64694"/>
        <dbReference type="ChEBI" id="CHEBI:84443"/>
        <dbReference type="EC" id="2.1.1.114"/>
    </reaction>
</comment>
<keyword evidence="5" id="KW-0479">Metal-binding</keyword>
<comment type="subunit">
    <text evidence="5">Component of a multi-subunit COQ enzyme complex, composed of at least COQ3, COQ4, COQ5, COQ6, COQ7 and COQ9.</text>
</comment>
<dbReference type="EC" id="2.1.1.-" evidence="5"/>
<gene>
    <name evidence="5" type="primary">COQ3</name>
    <name evidence="7" type="ORF">PCL_03596</name>
</gene>
<feature type="binding site" evidence="5">
    <location>
        <position position="230"/>
    </location>
    <ligand>
        <name>S-adenosyl-L-methionine</name>
        <dbReference type="ChEBI" id="CHEBI:59789"/>
    </ligand>
</feature>
<dbReference type="PANTHER" id="PTHR43464">
    <property type="entry name" value="METHYLTRANSFERASE"/>
    <property type="match status" value="1"/>
</dbReference>
<feature type="compositionally biased region" description="Low complexity" evidence="6">
    <location>
        <begin position="35"/>
        <end position="50"/>
    </location>
</feature>
<keyword evidence="5" id="KW-0999">Mitochondrion inner membrane</keyword>
<dbReference type="Gene3D" id="3.40.50.150">
    <property type="entry name" value="Vaccinia Virus protein VP39"/>
    <property type="match status" value="1"/>
</dbReference>
<name>A0A2U3EPH9_PURLI</name>
<dbReference type="SUPFAM" id="SSF53335">
    <property type="entry name" value="S-adenosyl-L-methionine-dependent methyltransferases"/>
    <property type="match status" value="1"/>
</dbReference>
<dbReference type="GO" id="GO:0046872">
    <property type="term" value="F:metal ion binding"/>
    <property type="evidence" value="ECO:0007669"/>
    <property type="project" value="UniProtKB-KW"/>
</dbReference>
<feature type="binding site" evidence="5">
    <location>
        <position position="207"/>
    </location>
    <ligand>
        <name>S-adenosyl-L-methionine</name>
        <dbReference type="ChEBI" id="CHEBI:59789"/>
    </ligand>
</feature>
<reference evidence="7 8" key="1">
    <citation type="journal article" date="2016" name="Front. Microbiol.">
        <title>Genome and transcriptome sequences reveal the specific parasitism of the nematophagous Purpureocillium lilacinum 36-1.</title>
        <authorList>
            <person name="Xie J."/>
            <person name="Li S."/>
            <person name="Mo C."/>
            <person name="Xiao X."/>
            <person name="Peng D."/>
            <person name="Wang G."/>
            <person name="Xiao Y."/>
        </authorList>
    </citation>
    <scope>NUCLEOTIDE SEQUENCE [LARGE SCALE GENOMIC DNA]</scope>
    <source>
        <strain evidence="7 8">36-1</strain>
    </source>
</reference>
<evidence type="ECO:0000256" key="5">
    <source>
        <dbReference type="HAMAP-Rule" id="MF_03190"/>
    </source>
</evidence>
<protein>
    <recommendedName>
        <fullName evidence="5">Ubiquinone biosynthesis O-methyltransferase, mitochondrial</fullName>
    </recommendedName>
    <alternativeName>
        <fullName evidence="5">3-demethylubiquinol 3-O-methyltransferase</fullName>
        <ecNumber evidence="5">2.1.1.64</ecNumber>
    </alternativeName>
    <alternativeName>
        <fullName evidence="5">3-demethylubiquinone 3-O-methyltransferase</fullName>
        <ecNumber evidence="5">2.1.1.-</ecNumber>
    </alternativeName>
    <alternativeName>
        <fullName evidence="5">Polyprenyldihydroxybenzoate methyltransferase</fullName>
        <ecNumber evidence="5">2.1.1.114</ecNumber>
    </alternativeName>
</protein>
<evidence type="ECO:0000313" key="8">
    <source>
        <dbReference type="Proteomes" id="UP000245956"/>
    </source>
</evidence>